<organism evidence="2 3">
    <name type="scientific">Ficus carica</name>
    <name type="common">Common fig</name>
    <dbReference type="NCBI Taxonomy" id="3494"/>
    <lineage>
        <taxon>Eukaryota</taxon>
        <taxon>Viridiplantae</taxon>
        <taxon>Streptophyta</taxon>
        <taxon>Embryophyta</taxon>
        <taxon>Tracheophyta</taxon>
        <taxon>Spermatophyta</taxon>
        <taxon>Magnoliopsida</taxon>
        <taxon>eudicotyledons</taxon>
        <taxon>Gunneridae</taxon>
        <taxon>Pentapetalae</taxon>
        <taxon>rosids</taxon>
        <taxon>fabids</taxon>
        <taxon>Rosales</taxon>
        <taxon>Moraceae</taxon>
        <taxon>Ficeae</taxon>
        <taxon>Ficus</taxon>
    </lineage>
</organism>
<accession>A0AA88DPU9</accession>
<proteinExistence type="predicted"/>
<feature type="compositionally biased region" description="Basic and acidic residues" evidence="1">
    <location>
        <begin position="11"/>
        <end position="22"/>
    </location>
</feature>
<gene>
    <name evidence="2" type="ORF">TIFTF001_028452</name>
</gene>
<feature type="region of interest" description="Disordered" evidence="1">
    <location>
        <begin position="1"/>
        <end position="22"/>
    </location>
</feature>
<dbReference type="EMBL" id="BTGU01000086">
    <property type="protein sequence ID" value="GMN59352.1"/>
    <property type="molecule type" value="Genomic_DNA"/>
</dbReference>
<feature type="region of interest" description="Disordered" evidence="1">
    <location>
        <begin position="50"/>
        <end position="78"/>
    </location>
</feature>
<name>A0AA88DPU9_FICCA</name>
<keyword evidence="3" id="KW-1185">Reference proteome</keyword>
<reference evidence="2" key="1">
    <citation type="submission" date="2023-07" db="EMBL/GenBank/DDBJ databases">
        <title>draft genome sequence of fig (Ficus carica).</title>
        <authorList>
            <person name="Takahashi T."/>
            <person name="Nishimura K."/>
        </authorList>
    </citation>
    <scope>NUCLEOTIDE SEQUENCE</scope>
</reference>
<evidence type="ECO:0000256" key="1">
    <source>
        <dbReference type="SAM" id="MobiDB-lite"/>
    </source>
</evidence>
<comment type="caution">
    <text evidence="2">The sequence shown here is derived from an EMBL/GenBank/DDBJ whole genome shotgun (WGS) entry which is preliminary data.</text>
</comment>
<evidence type="ECO:0000313" key="3">
    <source>
        <dbReference type="Proteomes" id="UP001187192"/>
    </source>
</evidence>
<sequence>MDSTSSPLSQHKLDGAKDRRLDGDAIAPVDLATTLEDLDNDDDDYGICDRNRAPANSRTHESRQIASRSDEGMAAKKLKVNEPIKVPVGPVTRA</sequence>
<dbReference type="Proteomes" id="UP001187192">
    <property type="component" value="Unassembled WGS sequence"/>
</dbReference>
<evidence type="ECO:0000313" key="2">
    <source>
        <dbReference type="EMBL" id="GMN59352.1"/>
    </source>
</evidence>
<dbReference type="AlphaFoldDB" id="A0AA88DPU9"/>
<protein>
    <submittedName>
        <fullName evidence="2">Uncharacterized protein</fullName>
    </submittedName>
</protein>